<evidence type="ECO:0000256" key="6">
    <source>
        <dbReference type="ARBA" id="ARBA00022691"/>
    </source>
</evidence>
<feature type="domain" description="RNA 2-O ribose methyltransferase substrate binding" evidence="7">
    <location>
        <begin position="4"/>
        <end position="80"/>
    </location>
</feature>
<protein>
    <submittedName>
        <fullName evidence="8">23S rRNA (Guanosine(2251)-2'-O)-methyltransferase</fullName>
        <ecNumber evidence="8">2.1.1.185</ecNumber>
    </submittedName>
</protein>
<dbReference type="GO" id="GO:0070039">
    <property type="term" value="F:rRNA (guanosine-2'-O-)-methyltransferase activity"/>
    <property type="evidence" value="ECO:0007669"/>
    <property type="project" value="TreeGrafter"/>
</dbReference>
<dbReference type="PANTHER" id="PTHR46429:SF1">
    <property type="entry name" value="23S RRNA (GUANOSINE-2'-O-)-METHYLTRANSFERASE RLMB"/>
    <property type="match status" value="1"/>
</dbReference>
<evidence type="ECO:0000256" key="5">
    <source>
        <dbReference type="ARBA" id="ARBA00022679"/>
    </source>
</evidence>
<keyword evidence="2" id="KW-0963">Cytoplasm</keyword>
<dbReference type="NCBIfam" id="TIGR00186">
    <property type="entry name" value="rRNA_methyl_3"/>
    <property type="match status" value="1"/>
</dbReference>
<dbReference type="InterPro" id="IPR024915">
    <property type="entry name" value="23S_rRNA_MeTrfase_RlmB"/>
</dbReference>
<dbReference type="AlphaFoldDB" id="A0A3B1APD5"/>
<dbReference type="HAMAP" id="MF_01887">
    <property type="entry name" value="23SrRNA_methyltr_B"/>
    <property type="match status" value="1"/>
</dbReference>
<evidence type="ECO:0000256" key="2">
    <source>
        <dbReference type="ARBA" id="ARBA00022490"/>
    </source>
</evidence>
<dbReference type="SUPFAM" id="SSF75217">
    <property type="entry name" value="alpha/beta knot"/>
    <property type="match status" value="1"/>
</dbReference>
<dbReference type="EC" id="2.1.1.185" evidence="8"/>
<dbReference type="GO" id="GO:0005829">
    <property type="term" value="C:cytosol"/>
    <property type="evidence" value="ECO:0007669"/>
    <property type="project" value="TreeGrafter"/>
</dbReference>
<dbReference type="InterPro" id="IPR029064">
    <property type="entry name" value="Ribosomal_eL30-like_sf"/>
</dbReference>
<dbReference type="GO" id="GO:0003723">
    <property type="term" value="F:RNA binding"/>
    <property type="evidence" value="ECO:0007669"/>
    <property type="project" value="InterPro"/>
</dbReference>
<keyword evidence="5 8" id="KW-0808">Transferase</keyword>
<evidence type="ECO:0000256" key="1">
    <source>
        <dbReference type="ARBA" id="ARBA00007228"/>
    </source>
</evidence>
<dbReference type="PANTHER" id="PTHR46429">
    <property type="entry name" value="23S RRNA (GUANOSINE-2'-O-)-METHYLTRANSFERASE RLMB"/>
    <property type="match status" value="1"/>
</dbReference>
<reference evidence="8" key="1">
    <citation type="submission" date="2018-06" db="EMBL/GenBank/DDBJ databases">
        <authorList>
            <person name="Zhirakovskaya E."/>
        </authorList>
    </citation>
    <scope>NUCLEOTIDE SEQUENCE</scope>
</reference>
<dbReference type="CDD" id="cd18103">
    <property type="entry name" value="SpoU-like_RlmB"/>
    <property type="match status" value="1"/>
</dbReference>
<evidence type="ECO:0000256" key="3">
    <source>
        <dbReference type="ARBA" id="ARBA00022552"/>
    </source>
</evidence>
<keyword evidence="3" id="KW-0698">rRNA processing</keyword>
<dbReference type="InterPro" id="IPR013123">
    <property type="entry name" value="SpoU_subst-bd"/>
</dbReference>
<evidence type="ECO:0000313" key="8">
    <source>
        <dbReference type="EMBL" id="VAX07806.1"/>
    </source>
</evidence>
<dbReference type="Gene3D" id="3.30.1330.30">
    <property type="match status" value="1"/>
</dbReference>
<evidence type="ECO:0000256" key="4">
    <source>
        <dbReference type="ARBA" id="ARBA00022603"/>
    </source>
</evidence>
<evidence type="ECO:0000259" key="7">
    <source>
        <dbReference type="SMART" id="SM00967"/>
    </source>
</evidence>
<accession>A0A3B1APD5</accession>
<dbReference type="InterPro" id="IPR029026">
    <property type="entry name" value="tRNA_m1G_MTases_N"/>
</dbReference>
<keyword evidence="6" id="KW-0949">S-adenosyl-L-methionine</keyword>
<comment type="similarity">
    <text evidence="1">Belongs to the class IV-like SAM-binding methyltransferase superfamily. RNA methyltransferase TrmH family.</text>
</comment>
<dbReference type="Gene3D" id="3.40.1280.10">
    <property type="match status" value="1"/>
</dbReference>
<dbReference type="InterPro" id="IPR004441">
    <property type="entry name" value="rRNA_MeTrfase_TrmH"/>
</dbReference>
<sequence length="250" mass="26739">MSDYLFGLHAVQAALEQAPDSVSELWVDQRRHDKRMAVILELAKKAGTTVHGSDKHELETLVSGARHQGVVARSVAPRNLDEADLERILDALDAPPFLLILDGVTDPHNLGACLRSADAAGVQAVIAPKDRAASLTATAIKVASGAAQTVPFVQVTNLARSLKELQERGIWLVGLDGHADQTLYELDLRGPLGIVMGAEGQGLRRLTKERCDFLATIPMVGTVESLNVSVATGICLFEALRQRRGALSNG</sequence>
<dbReference type="FunFam" id="3.40.1280.10:FF:000008">
    <property type="entry name" value="Group 3 RNA methyltransferase TrmH"/>
    <property type="match status" value="1"/>
</dbReference>
<gene>
    <name evidence="8" type="ORF">MNBD_GAMMA26-96</name>
</gene>
<dbReference type="SMART" id="SM00967">
    <property type="entry name" value="SpoU_sub_bind"/>
    <property type="match status" value="1"/>
</dbReference>
<organism evidence="8">
    <name type="scientific">hydrothermal vent metagenome</name>
    <dbReference type="NCBI Taxonomy" id="652676"/>
    <lineage>
        <taxon>unclassified sequences</taxon>
        <taxon>metagenomes</taxon>
        <taxon>ecological metagenomes</taxon>
    </lineage>
</organism>
<dbReference type="Pfam" id="PF08032">
    <property type="entry name" value="SpoU_sub_bind"/>
    <property type="match status" value="1"/>
</dbReference>
<dbReference type="Pfam" id="PF00588">
    <property type="entry name" value="SpoU_methylase"/>
    <property type="match status" value="1"/>
</dbReference>
<dbReference type="EMBL" id="UOFX01000030">
    <property type="protein sequence ID" value="VAX07806.1"/>
    <property type="molecule type" value="Genomic_DNA"/>
</dbReference>
<keyword evidence="4 8" id="KW-0489">Methyltransferase</keyword>
<name>A0A3B1APD5_9ZZZZ</name>
<dbReference type="InterPro" id="IPR029028">
    <property type="entry name" value="Alpha/beta_knot_MTases"/>
</dbReference>
<proteinExistence type="inferred from homology"/>
<dbReference type="InterPro" id="IPR001537">
    <property type="entry name" value="SpoU_MeTrfase"/>
</dbReference>
<dbReference type="SUPFAM" id="SSF55315">
    <property type="entry name" value="L30e-like"/>
    <property type="match status" value="1"/>
</dbReference>